<dbReference type="InterPro" id="IPR002744">
    <property type="entry name" value="MIP18-like"/>
</dbReference>
<reference evidence="2" key="1">
    <citation type="submission" date="2018-05" db="EMBL/GenBank/DDBJ databases">
        <authorList>
            <person name="Lanie J.A."/>
            <person name="Ng W.-L."/>
            <person name="Kazmierczak K.M."/>
            <person name="Andrzejewski T.M."/>
            <person name="Davidsen T.M."/>
            <person name="Wayne K.J."/>
            <person name="Tettelin H."/>
            <person name="Glass J.I."/>
            <person name="Rusch D."/>
            <person name="Podicherti R."/>
            <person name="Tsui H.-C.T."/>
            <person name="Winkler M.E."/>
        </authorList>
    </citation>
    <scope>NUCLEOTIDE SEQUENCE</scope>
</reference>
<dbReference type="SUPFAM" id="SSF117916">
    <property type="entry name" value="Fe-S cluster assembly (FSCA) domain-like"/>
    <property type="match status" value="1"/>
</dbReference>
<accession>A0A381TGX6</accession>
<dbReference type="InterPro" id="IPR034904">
    <property type="entry name" value="FSCA_dom_sf"/>
</dbReference>
<gene>
    <name evidence="2" type="ORF">METZ01_LOCUS68164</name>
</gene>
<name>A0A381TGX6_9ZZZZ</name>
<dbReference type="EMBL" id="UINC01004571">
    <property type="protein sequence ID" value="SVA15310.1"/>
    <property type="molecule type" value="Genomic_DNA"/>
</dbReference>
<protein>
    <recommendedName>
        <fullName evidence="1">MIP18 family-like domain-containing protein</fullName>
    </recommendedName>
</protein>
<evidence type="ECO:0000259" key="1">
    <source>
        <dbReference type="Pfam" id="PF01883"/>
    </source>
</evidence>
<organism evidence="2">
    <name type="scientific">marine metagenome</name>
    <dbReference type="NCBI Taxonomy" id="408172"/>
    <lineage>
        <taxon>unclassified sequences</taxon>
        <taxon>metagenomes</taxon>
        <taxon>ecological metagenomes</taxon>
    </lineage>
</organism>
<dbReference type="InterPro" id="IPR052339">
    <property type="entry name" value="Fe-S_Maturation_MIP18"/>
</dbReference>
<dbReference type="PANTHER" id="PTHR42831">
    <property type="entry name" value="FE-S PROTEIN MATURATION AUXILIARY FACTOR YITW"/>
    <property type="match status" value="1"/>
</dbReference>
<dbReference type="Gene3D" id="3.30.300.130">
    <property type="entry name" value="Fe-S cluster assembly (FSCA)"/>
    <property type="match status" value="1"/>
</dbReference>
<dbReference type="AlphaFoldDB" id="A0A381TGX6"/>
<sequence>MSDLETITRDDVLEALRDVYDPEIPVNIVDLGLVYGVEVAEGDVDVRMTLTFAGCGMGPYIAQQAEWRLAEVEGIEDINVDLVFDPPWTPEMITEEGKRLLGLD</sequence>
<feature type="domain" description="MIP18 family-like" evidence="1">
    <location>
        <begin position="9"/>
        <end position="81"/>
    </location>
</feature>
<dbReference type="PANTHER" id="PTHR42831:SF1">
    <property type="entry name" value="FE-S PROTEIN MATURATION AUXILIARY FACTOR YITW"/>
    <property type="match status" value="1"/>
</dbReference>
<proteinExistence type="predicted"/>
<dbReference type="Pfam" id="PF01883">
    <property type="entry name" value="FeS_assembly_P"/>
    <property type="match status" value="1"/>
</dbReference>
<evidence type="ECO:0000313" key="2">
    <source>
        <dbReference type="EMBL" id="SVA15310.1"/>
    </source>
</evidence>